<feature type="transmembrane region" description="Helical" evidence="9">
    <location>
        <begin position="191"/>
        <end position="210"/>
    </location>
</feature>
<dbReference type="RefSeq" id="WP_085501562.1">
    <property type="nucleotide sequence ID" value="NZ_BSFH01000028.1"/>
</dbReference>
<protein>
    <submittedName>
        <fullName evidence="10">Branched-chain amino acid ABC transporter permease</fullName>
    </submittedName>
</protein>
<dbReference type="GO" id="GO:0006865">
    <property type="term" value="P:amino acid transport"/>
    <property type="evidence" value="ECO:0007669"/>
    <property type="project" value="UniProtKB-KW"/>
</dbReference>
<evidence type="ECO:0000256" key="4">
    <source>
        <dbReference type="ARBA" id="ARBA00022692"/>
    </source>
</evidence>
<comment type="subcellular location">
    <subcellularLocation>
        <location evidence="1">Cell membrane</location>
        <topology evidence="1">Multi-pass membrane protein</topology>
    </subcellularLocation>
</comment>
<proteinExistence type="inferred from homology"/>
<feature type="transmembrane region" description="Helical" evidence="9">
    <location>
        <begin position="136"/>
        <end position="160"/>
    </location>
</feature>
<dbReference type="CDD" id="cd06582">
    <property type="entry name" value="TM_PBP1_LivH_like"/>
    <property type="match status" value="1"/>
</dbReference>
<dbReference type="AlphaFoldDB" id="A0AAD3NZF2"/>
<feature type="transmembrane region" description="Helical" evidence="9">
    <location>
        <begin position="96"/>
        <end position="116"/>
    </location>
</feature>
<sequence length="291" mass="30956">MFDLVAQSVFSGLLAGAYYALIALGLALVFGTMRIINLAHGELVLLAGYIAYTAESRFGLDPLAALPAAIIIVALTSVIIYLLLTRIRVDREINSLILTFGIAIMLTNGILMIWSADIRSTTSGWYLDSIIIGDTLFAMNTEILFAVIGVLVVGAVWWWLSKSWYGRALRAVSSNRDAAKLMGIDPRTTEILSFAVAGLLASIAGIALYSGKVIEPSLGHSLTIKAFIITVLAGLGSVPGVLIGAVLIGVAESLTATLWSSALQGLVSMLLFLIVLLVMPSGLFGRTRRRG</sequence>
<keyword evidence="2" id="KW-0813">Transport</keyword>
<dbReference type="PANTHER" id="PTHR11795">
    <property type="entry name" value="BRANCHED-CHAIN AMINO ACID TRANSPORT SYSTEM PERMEASE PROTEIN LIVH"/>
    <property type="match status" value="1"/>
</dbReference>
<feature type="transmembrane region" description="Helical" evidence="9">
    <location>
        <begin position="222"/>
        <end position="250"/>
    </location>
</feature>
<keyword evidence="6 9" id="KW-1133">Transmembrane helix</keyword>
<reference evidence="10" key="1">
    <citation type="journal article" date="2014" name="Int. J. Syst. Evol. Microbiol.">
        <title>Complete genome sequence of Corynebacterium casei LMG S-19264T (=DSM 44701T), isolated from a smear-ripened cheese.</title>
        <authorList>
            <consortium name="US DOE Joint Genome Institute (JGI-PGF)"/>
            <person name="Walter F."/>
            <person name="Albersmeier A."/>
            <person name="Kalinowski J."/>
            <person name="Ruckert C."/>
        </authorList>
    </citation>
    <scope>NUCLEOTIDE SEQUENCE</scope>
    <source>
        <strain evidence="10">VKM B-2222</strain>
    </source>
</reference>
<dbReference type="Pfam" id="PF02653">
    <property type="entry name" value="BPD_transp_2"/>
    <property type="match status" value="1"/>
</dbReference>
<feature type="transmembrane region" description="Helical" evidence="9">
    <location>
        <begin position="35"/>
        <end position="52"/>
    </location>
</feature>
<dbReference type="GO" id="GO:0022857">
    <property type="term" value="F:transmembrane transporter activity"/>
    <property type="evidence" value="ECO:0007669"/>
    <property type="project" value="InterPro"/>
</dbReference>
<dbReference type="InterPro" id="IPR001851">
    <property type="entry name" value="ABC_transp_permease"/>
</dbReference>
<accession>A0AAD3NZF2</accession>
<evidence type="ECO:0000256" key="7">
    <source>
        <dbReference type="ARBA" id="ARBA00023136"/>
    </source>
</evidence>
<comment type="similarity">
    <text evidence="8">Belongs to the binding-protein-dependent transport system permease family. LivHM subfamily.</text>
</comment>
<feature type="transmembrane region" description="Helical" evidence="9">
    <location>
        <begin position="64"/>
        <end position="84"/>
    </location>
</feature>
<dbReference type="Proteomes" id="UP001143349">
    <property type="component" value="Unassembled WGS sequence"/>
</dbReference>
<dbReference type="EMBL" id="BSFH01000028">
    <property type="protein sequence ID" value="GLK64461.1"/>
    <property type="molecule type" value="Genomic_DNA"/>
</dbReference>
<dbReference type="InterPro" id="IPR052157">
    <property type="entry name" value="BCAA_transport_permease"/>
</dbReference>
<keyword evidence="4 9" id="KW-0812">Transmembrane</keyword>
<feature type="transmembrane region" description="Helical" evidence="9">
    <location>
        <begin position="262"/>
        <end position="284"/>
    </location>
</feature>
<organism evidence="10 11">
    <name type="scientific">Paracoccus kondratievae</name>
    <dbReference type="NCBI Taxonomy" id="135740"/>
    <lineage>
        <taxon>Bacteria</taxon>
        <taxon>Pseudomonadati</taxon>
        <taxon>Pseudomonadota</taxon>
        <taxon>Alphaproteobacteria</taxon>
        <taxon>Rhodobacterales</taxon>
        <taxon>Paracoccaceae</taxon>
        <taxon>Paracoccus</taxon>
    </lineage>
</organism>
<evidence type="ECO:0000256" key="6">
    <source>
        <dbReference type="ARBA" id="ARBA00022989"/>
    </source>
</evidence>
<evidence type="ECO:0000256" key="2">
    <source>
        <dbReference type="ARBA" id="ARBA00022448"/>
    </source>
</evidence>
<evidence type="ECO:0000313" key="11">
    <source>
        <dbReference type="Proteomes" id="UP001143349"/>
    </source>
</evidence>
<name>A0AAD3NZF2_9RHOB</name>
<evidence type="ECO:0000256" key="1">
    <source>
        <dbReference type="ARBA" id="ARBA00004651"/>
    </source>
</evidence>
<comment type="caution">
    <text evidence="10">The sequence shown here is derived from an EMBL/GenBank/DDBJ whole genome shotgun (WGS) entry which is preliminary data.</text>
</comment>
<keyword evidence="5" id="KW-0029">Amino-acid transport</keyword>
<dbReference type="PANTHER" id="PTHR11795:SF445">
    <property type="entry name" value="AMINO ACID ABC TRANSPORTER PERMEASE PROTEIN"/>
    <property type="match status" value="1"/>
</dbReference>
<evidence type="ECO:0000256" key="8">
    <source>
        <dbReference type="ARBA" id="ARBA00037998"/>
    </source>
</evidence>
<evidence type="ECO:0000256" key="5">
    <source>
        <dbReference type="ARBA" id="ARBA00022970"/>
    </source>
</evidence>
<keyword evidence="11" id="KW-1185">Reference proteome</keyword>
<evidence type="ECO:0000256" key="9">
    <source>
        <dbReference type="SAM" id="Phobius"/>
    </source>
</evidence>
<gene>
    <name evidence="10" type="ORF">GCM10017635_19320</name>
</gene>
<keyword evidence="7 9" id="KW-0472">Membrane</keyword>
<evidence type="ECO:0000256" key="3">
    <source>
        <dbReference type="ARBA" id="ARBA00022475"/>
    </source>
</evidence>
<reference evidence="10" key="2">
    <citation type="submission" date="2023-01" db="EMBL/GenBank/DDBJ databases">
        <authorList>
            <person name="Sun Q."/>
            <person name="Evtushenko L."/>
        </authorList>
    </citation>
    <scope>NUCLEOTIDE SEQUENCE</scope>
    <source>
        <strain evidence="10">VKM B-2222</strain>
    </source>
</reference>
<evidence type="ECO:0000313" key="10">
    <source>
        <dbReference type="EMBL" id="GLK64461.1"/>
    </source>
</evidence>
<dbReference type="GO" id="GO:0005886">
    <property type="term" value="C:plasma membrane"/>
    <property type="evidence" value="ECO:0007669"/>
    <property type="project" value="UniProtKB-SubCell"/>
</dbReference>
<feature type="transmembrane region" description="Helical" evidence="9">
    <location>
        <begin position="6"/>
        <end position="28"/>
    </location>
</feature>
<keyword evidence="3" id="KW-1003">Cell membrane</keyword>